<dbReference type="Proteomes" id="UP001501009">
    <property type="component" value="Unassembled WGS sequence"/>
</dbReference>
<proteinExistence type="predicted"/>
<sequence length="88" mass="9751">MSTTPEERSLRAQIAAFERWAYEADRSDATAAARAASMGRFDKLVDPDGSLTPEERARRAACARKAHFLRMALRSAQARRARKNGEAA</sequence>
<protein>
    <submittedName>
        <fullName evidence="1">Uncharacterized protein</fullName>
    </submittedName>
</protein>
<evidence type="ECO:0000313" key="1">
    <source>
        <dbReference type="EMBL" id="GAA3841708.1"/>
    </source>
</evidence>
<organism evidence="1 2">
    <name type="scientific">Streptomyces coacervatus</name>
    <dbReference type="NCBI Taxonomy" id="647381"/>
    <lineage>
        <taxon>Bacteria</taxon>
        <taxon>Bacillati</taxon>
        <taxon>Actinomycetota</taxon>
        <taxon>Actinomycetes</taxon>
        <taxon>Kitasatosporales</taxon>
        <taxon>Streptomycetaceae</taxon>
        <taxon>Streptomyces</taxon>
    </lineage>
</organism>
<name>A0ABP7JD20_9ACTN</name>
<dbReference type="RefSeq" id="WP_275781653.1">
    <property type="nucleotide sequence ID" value="NZ_BAABDE010000040.1"/>
</dbReference>
<gene>
    <name evidence="1" type="ORF">GCM10022403_087320</name>
</gene>
<evidence type="ECO:0000313" key="2">
    <source>
        <dbReference type="Proteomes" id="UP001501009"/>
    </source>
</evidence>
<keyword evidence="2" id="KW-1185">Reference proteome</keyword>
<comment type="caution">
    <text evidence="1">The sequence shown here is derived from an EMBL/GenBank/DDBJ whole genome shotgun (WGS) entry which is preliminary data.</text>
</comment>
<reference evidence="2" key="1">
    <citation type="journal article" date="2019" name="Int. J. Syst. Evol. Microbiol.">
        <title>The Global Catalogue of Microorganisms (GCM) 10K type strain sequencing project: providing services to taxonomists for standard genome sequencing and annotation.</title>
        <authorList>
            <consortium name="The Broad Institute Genomics Platform"/>
            <consortium name="The Broad Institute Genome Sequencing Center for Infectious Disease"/>
            <person name="Wu L."/>
            <person name="Ma J."/>
        </authorList>
    </citation>
    <scope>NUCLEOTIDE SEQUENCE [LARGE SCALE GENOMIC DNA]</scope>
    <source>
        <strain evidence="2">JCM 17138</strain>
    </source>
</reference>
<accession>A0ABP7JD20</accession>
<dbReference type="EMBL" id="BAABDE010000040">
    <property type="protein sequence ID" value="GAA3841708.1"/>
    <property type="molecule type" value="Genomic_DNA"/>
</dbReference>